<dbReference type="EC" id="3.5.-.-" evidence="2"/>
<comment type="caution">
    <text evidence="2">The sequence shown here is derived from an EMBL/GenBank/DDBJ whole genome shotgun (WGS) entry which is preliminary data.</text>
</comment>
<reference evidence="3" key="1">
    <citation type="journal article" date="2019" name="Int. J. Syst. Evol. Microbiol.">
        <title>The Global Catalogue of Microorganisms (GCM) 10K type strain sequencing project: providing services to taxonomists for standard genome sequencing and annotation.</title>
        <authorList>
            <consortium name="The Broad Institute Genomics Platform"/>
            <consortium name="The Broad Institute Genome Sequencing Center for Infectious Disease"/>
            <person name="Wu L."/>
            <person name="Ma J."/>
        </authorList>
    </citation>
    <scope>NUCLEOTIDE SEQUENCE [LARGE SCALE GENOMIC DNA]</scope>
    <source>
        <strain evidence="3">CGMCC 4.7405</strain>
    </source>
</reference>
<dbReference type="Pfam" id="PF07969">
    <property type="entry name" value="Amidohydro_3"/>
    <property type="match status" value="1"/>
</dbReference>
<organism evidence="2 3">
    <name type="scientific">Lentzea rhizosphaerae</name>
    <dbReference type="NCBI Taxonomy" id="2041025"/>
    <lineage>
        <taxon>Bacteria</taxon>
        <taxon>Bacillati</taxon>
        <taxon>Actinomycetota</taxon>
        <taxon>Actinomycetes</taxon>
        <taxon>Pseudonocardiales</taxon>
        <taxon>Pseudonocardiaceae</taxon>
        <taxon>Lentzea</taxon>
    </lineage>
</organism>
<evidence type="ECO:0000313" key="2">
    <source>
        <dbReference type="EMBL" id="MFC3890608.1"/>
    </source>
</evidence>
<dbReference type="InterPro" id="IPR033932">
    <property type="entry name" value="YtcJ-like"/>
</dbReference>
<keyword evidence="2" id="KW-0378">Hydrolase</keyword>
<dbReference type="Gene3D" id="3.20.20.140">
    <property type="entry name" value="Metal-dependent hydrolases"/>
    <property type="match status" value="1"/>
</dbReference>
<sequence>MKADLVLCADTVHTVHTLTVGARPVEAVAVSGGVISAVGTRRDVRDWRGPGTEVVDLGRAVLTPGLADGHLHPVAGLSLTADVDLSRVRHPDQACRLLAEAAASRAPDAWVQAWGLDPNVFGGRPLTGALIDDAVGGRPAFVRFFDAHSALVTPAALRIAGIDGPREFDQRSTVVCDQTGRPTGLLHESAAMQLVLDHLPVEPVAARAARLHVLLREMAATGLTAGHVMDLLGDSEEVLTAAEELGDLPLRLRFAPWCDPGVDADGISSLIAMQGRGGRRWQVGAVKFMLDGTIDNGTAWLEAPDALGESTESLWPDVDAYTRALRELAAAGVPTATHAIGDAAVRHVLDALDGLTRSAAVPHRVEHVETLPGNLIDRFRRQGVVASMQPTHCSHFTRADQTDNWSVRLGTHRADRAWRCRDLRDAGVPVVLGSDWPVAPFDARHGLAEAMTRRPALEPEVPPVGPTQGLTARMALEGYTSHAALAAGEPGGGRIAIGGRADFTAFTVDPLRADPDELAQAPIALTVVEGVIVHRAADAPESALVH</sequence>
<dbReference type="SUPFAM" id="SSF51556">
    <property type="entry name" value="Metallo-dependent hydrolases"/>
    <property type="match status" value="1"/>
</dbReference>
<dbReference type="SUPFAM" id="SSF51338">
    <property type="entry name" value="Composite domain of metallo-dependent hydrolases"/>
    <property type="match status" value="1"/>
</dbReference>
<dbReference type="Gene3D" id="3.10.310.70">
    <property type="match status" value="1"/>
</dbReference>
<evidence type="ECO:0000313" key="3">
    <source>
        <dbReference type="Proteomes" id="UP001595690"/>
    </source>
</evidence>
<dbReference type="RefSeq" id="WP_382368754.1">
    <property type="nucleotide sequence ID" value="NZ_JBHRZI010000005.1"/>
</dbReference>
<dbReference type="PANTHER" id="PTHR22642">
    <property type="entry name" value="IMIDAZOLONEPROPIONASE"/>
    <property type="match status" value="1"/>
</dbReference>
<dbReference type="Proteomes" id="UP001595690">
    <property type="component" value="Unassembled WGS sequence"/>
</dbReference>
<proteinExistence type="predicted"/>
<dbReference type="EMBL" id="JBHRZI010000005">
    <property type="protein sequence ID" value="MFC3890608.1"/>
    <property type="molecule type" value="Genomic_DNA"/>
</dbReference>
<dbReference type="InterPro" id="IPR013108">
    <property type="entry name" value="Amidohydro_3"/>
</dbReference>
<dbReference type="InterPro" id="IPR011059">
    <property type="entry name" value="Metal-dep_hydrolase_composite"/>
</dbReference>
<dbReference type="InterPro" id="IPR032466">
    <property type="entry name" value="Metal_Hydrolase"/>
</dbReference>
<dbReference type="PANTHER" id="PTHR22642:SF2">
    <property type="entry name" value="PROTEIN LONG AFTER FAR-RED 3"/>
    <property type="match status" value="1"/>
</dbReference>
<feature type="domain" description="Amidohydrolase 3" evidence="1">
    <location>
        <begin position="53"/>
        <end position="534"/>
    </location>
</feature>
<dbReference type="GO" id="GO:0016787">
    <property type="term" value="F:hydrolase activity"/>
    <property type="evidence" value="ECO:0007669"/>
    <property type="project" value="UniProtKB-KW"/>
</dbReference>
<gene>
    <name evidence="2" type="ORF">ACFOWZ_03925</name>
</gene>
<dbReference type="CDD" id="cd01300">
    <property type="entry name" value="YtcJ_like"/>
    <property type="match status" value="1"/>
</dbReference>
<keyword evidence="3" id="KW-1185">Reference proteome</keyword>
<dbReference type="Gene3D" id="2.30.40.10">
    <property type="entry name" value="Urease, subunit C, domain 1"/>
    <property type="match status" value="1"/>
</dbReference>
<protein>
    <submittedName>
        <fullName evidence="2">Amidohydrolase</fullName>
        <ecNumber evidence="2">3.5.-.-</ecNumber>
    </submittedName>
</protein>
<name>A0ABV8BJV2_9PSEU</name>
<evidence type="ECO:0000259" key="1">
    <source>
        <dbReference type="Pfam" id="PF07969"/>
    </source>
</evidence>
<accession>A0ABV8BJV2</accession>